<dbReference type="Pfam" id="PF20431">
    <property type="entry name" value="E_motif"/>
    <property type="match status" value="1"/>
</dbReference>
<dbReference type="Proteomes" id="UP000224567">
    <property type="component" value="Unassembled WGS sequence"/>
</dbReference>
<dbReference type="PANTHER" id="PTHR47926">
    <property type="entry name" value="PENTATRICOPEPTIDE REPEAT-CONTAINING PROTEIN"/>
    <property type="match status" value="1"/>
</dbReference>
<organism evidence="4 5">
    <name type="scientific">Capsicum baccatum</name>
    <name type="common">Peruvian pepper</name>
    <dbReference type="NCBI Taxonomy" id="33114"/>
    <lineage>
        <taxon>Eukaryota</taxon>
        <taxon>Viridiplantae</taxon>
        <taxon>Streptophyta</taxon>
        <taxon>Embryophyta</taxon>
        <taxon>Tracheophyta</taxon>
        <taxon>Spermatophyta</taxon>
        <taxon>Magnoliopsida</taxon>
        <taxon>eudicotyledons</taxon>
        <taxon>Gunneridae</taxon>
        <taxon>Pentapetalae</taxon>
        <taxon>asterids</taxon>
        <taxon>lamiids</taxon>
        <taxon>Solanales</taxon>
        <taxon>Solanaceae</taxon>
        <taxon>Solanoideae</taxon>
        <taxon>Capsiceae</taxon>
        <taxon>Capsicum</taxon>
    </lineage>
</organism>
<dbReference type="PANTHER" id="PTHR47926:SF433">
    <property type="entry name" value="PENTATRICOPEPTIDE REPEAT-CONTAINING PROTEIN"/>
    <property type="match status" value="1"/>
</dbReference>
<evidence type="ECO:0000256" key="1">
    <source>
        <dbReference type="ARBA" id="ARBA00006643"/>
    </source>
</evidence>
<gene>
    <name evidence="4" type="ORF">CQW23_08574</name>
</gene>
<dbReference type="GO" id="GO:0009451">
    <property type="term" value="P:RNA modification"/>
    <property type="evidence" value="ECO:0007669"/>
    <property type="project" value="InterPro"/>
</dbReference>
<dbReference type="Pfam" id="PF13041">
    <property type="entry name" value="PPR_2"/>
    <property type="match status" value="3"/>
</dbReference>
<dbReference type="InterPro" id="IPR046960">
    <property type="entry name" value="PPR_At4g14850-like_plant"/>
</dbReference>
<dbReference type="OrthoDB" id="1886324at2759"/>
<dbReference type="InterPro" id="IPR046848">
    <property type="entry name" value="E_motif"/>
</dbReference>
<feature type="repeat" description="PPR" evidence="3">
    <location>
        <begin position="385"/>
        <end position="419"/>
    </location>
</feature>
<reference evidence="4 5" key="1">
    <citation type="journal article" date="2017" name="Genome Biol.">
        <title>New reference genome sequences of hot pepper reveal the massive evolution of plant disease-resistance genes by retroduplication.</title>
        <authorList>
            <person name="Kim S."/>
            <person name="Park J."/>
            <person name="Yeom S.I."/>
            <person name="Kim Y.M."/>
            <person name="Seo E."/>
            <person name="Kim K.T."/>
            <person name="Kim M.S."/>
            <person name="Lee J.M."/>
            <person name="Cheong K."/>
            <person name="Shin H.S."/>
            <person name="Kim S.B."/>
            <person name="Han K."/>
            <person name="Lee J."/>
            <person name="Park M."/>
            <person name="Lee H.A."/>
            <person name="Lee H.Y."/>
            <person name="Lee Y."/>
            <person name="Oh S."/>
            <person name="Lee J.H."/>
            <person name="Choi E."/>
            <person name="Choi E."/>
            <person name="Lee S.E."/>
            <person name="Jeon J."/>
            <person name="Kim H."/>
            <person name="Choi G."/>
            <person name="Song H."/>
            <person name="Lee J."/>
            <person name="Lee S.C."/>
            <person name="Kwon J.K."/>
            <person name="Lee H.Y."/>
            <person name="Koo N."/>
            <person name="Hong Y."/>
            <person name="Kim R.W."/>
            <person name="Kang W.H."/>
            <person name="Huh J.H."/>
            <person name="Kang B.C."/>
            <person name="Yang T.J."/>
            <person name="Lee Y.H."/>
            <person name="Bennetzen J.L."/>
            <person name="Choi D."/>
        </authorList>
    </citation>
    <scope>NUCLEOTIDE SEQUENCE [LARGE SCALE GENOMIC DNA]</scope>
    <source>
        <strain evidence="5">cv. PBC81</strain>
    </source>
</reference>
<dbReference type="SUPFAM" id="SSF48452">
    <property type="entry name" value="TPR-like"/>
    <property type="match status" value="1"/>
</dbReference>
<evidence type="ECO:0000256" key="2">
    <source>
        <dbReference type="ARBA" id="ARBA00022737"/>
    </source>
</evidence>
<reference evidence="5" key="2">
    <citation type="journal article" date="2017" name="J. Anim. Genet.">
        <title>Multiple reference genome sequences of hot pepper reveal the massive evolution of plant disease resistance genes by retroduplication.</title>
        <authorList>
            <person name="Kim S."/>
            <person name="Park J."/>
            <person name="Yeom S.-I."/>
            <person name="Kim Y.-M."/>
            <person name="Seo E."/>
            <person name="Kim K.-T."/>
            <person name="Kim M.-S."/>
            <person name="Lee J.M."/>
            <person name="Cheong K."/>
            <person name="Shin H.-S."/>
            <person name="Kim S.-B."/>
            <person name="Han K."/>
            <person name="Lee J."/>
            <person name="Park M."/>
            <person name="Lee H.-A."/>
            <person name="Lee H.-Y."/>
            <person name="Lee Y."/>
            <person name="Oh S."/>
            <person name="Lee J.H."/>
            <person name="Choi E."/>
            <person name="Choi E."/>
            <person name="Lee S.E."/>
            <person name="Jeon J."/>
            <person name="Kim H."/>
            <person name="Choi G."/>
            <person name="Song H."/>
            <person name="Lee J."/>
            <person name="Lee S.-C."/>
            <person name="Kwon J.-K."/>
            <person name="Lee H.-Y."/>
            <person name="Koo N."/>
            <person name="Hong Y."/>
            <person name="Kim R.W."/>
            <person name="Kang W.-H."/>
            <person name="Huh J.H."/>
            <person name="Kang B.-C."/>
            <person name="Yang T.-J."/>
            <person name="Lee Y.-H."/>
            <person name="Bennetzen J.L."/>
            <person name="Choi D."/>
        </authorList>
    </citation>
    <scope>NUCLEOTIDE SEQUENCE [LARGE SCALE GENOMIC DNA]</scope>
    <source>
        <strain evidence="5">cv. PBC81</strain>
    </source>
</reference>
<comment type="similarity">
    <text evidence="1">Belongs to the PPR family. PCMP-H subfamily.</text>
</comment>
<dbReference type="FunFam" id="1.25.40.10:FF:000073">
    <property type="entry name" value="Pentatricopeptide repeat-containing protein chloroplastic"/>
    <property type="match status" value="1"/>
</dbReference>
<comment type="caution">
    <text evidence="4">The sequence shown here is derived from an EMBL/GenBank/DDBJ whole genome shotgun (WGS) entry which is preliminary data.</text>
</comment>
<feature type="repeat" description="PPR" evidence="3">
    <location>
        <begin position="323"/>
        <end position="357"/>
    </location>
</feature>
<accession>A0A2G2X9B8</accession>
<dbReference type="FunFam" id="1.25.40.10:FF:000366">
    <property type="entry name" value="Pentatricopeptide (PPR) repeat-containing protein"/>
    <property type="match status" value="1"/>
</dbReference>
<dbReference type="FunFam" id="1.25.40.10:FF:000442">
    <property type="entry name" value="Pentatricopeptide repeat-containing protein At3g49710"/>
    <property type="match status" value="1"/>
</dbReference>
<dbReference type="InterPro" id="IPR011990">
    <property type="entry name" value="TPR-like_helical_dom_sf"/>
</dbReference>
<dbReference type="Pfam" id="PF01535">
    <property type="entry name" value="PPR"/>
    <property type="match status" value="6"/>
</dbReference>
<proteinExistence type="inferred from homology"/>
<dbReference type="InterPro" id="IPR002885">
    <property type="entry name" value="PPR_rpt"/>
</dbReference>
<feature type="repeat" description="PPR" evidence="3">
    <location>
        <begin position="89"/>
        <end position="123"/>
    </location>
</feature>
<keyword evidence="5" id="KW-1185">Reference proteome</keyword>
<dbReference type="AlphaFoldDB" id="A0A2G2X9B8"/>
<dbReference type="GO" id="GO:0003723">
    <property type="term" value="F:RNA binding"/>
    <property type="evidence" value="ECO:0007669"/>
    <property type="project" value="InterPro"/>
</dbReference>
<evidence type="ECO:0000313" key="5">
    <source>
        <dbReference type="Proteomes" id="UP000224567"/>
    </source>
</evidence>
<feature type="repeat" description="PPR" evidence="3">
    <location>
        <begin position="252"/>
        <end position="286"/>
    </location>
</feature>
<dbReference type="FunFam" id="1.25.40.10:FF:000031">
    <property type="entry name" value="Pentatricopeptide repeat-containing protein mitochondrial"/>
    <property type="match status" value="1"/>
</dbReference>
<evidence type="ECO:0000313" key="4">
    <source>
        <dbReference type="EMBL" id="PHT54112.1"/>
    </source>
</evidence>
<evidence type="ECO:0000256" key="3">
    <source>
        <dbReference type="PROSITE-ProRule" id="PRU00708"/>
    </source>
</evidence>
<dbReference type="EMBL" id="MLFT02000003">
    <property type="protein sequence ID" value="PHT54112.1"/>
    <property type="molecule type" value="Genomic_DNA"/>
</dbReference>
<dbReference type="NCBIfam" id="TIGR00756">
    <property type="entry name" value="PPR"/>
    <property type="match status" value="5"/>
</dbReference>
<dbReference type="FunFam" id="1.25.40.10:FF:001181">
    <property type="entry name" value="PPR containing plant-like protein"/>
    <property type="match status" value="1"/>
</dbReference>
<dbReference type="Gene3D" id="1.25.40.10">
    <property type="entry name" value="Tetratricopeptide repeat domain"/>
    <property type="match status" value="5"/>
</dbReference>
<name>A0A2G2X9B8_CAPBA</name>
<dbReference type="PROSITE" id="PS51375">
    <property type="entry name" value="PPR"/>
    <property type="match status" value="6"/>
</dbReference>
<feature type="repeat" description="PPR" evidence="3">
    <location>
        <begin position="151"/>
        <end position="185"/>
    </location>
</feature>
<keyword evidence="2" id="KW-0677">Repeat</keyword>
<feature type="repeat" description="PPR" evidence="3">
    <location>
        <begin position="492"/>
        <end position="526"/>
    </location>
</feature>
<protein>
    <submittedName>
        <fullName evidence="4">Pentatricopeptide repeat-containing protein</fullName>
    </submittedName>
</protein>
<sequence length="742" mass="83566">MTKDTSLLKQLITYSLFSLPNSTPFAKILDSCIGRGAPRTGKGSGRVTHCHAFPSRPEAEASDAVITTKSQRVIHTVHCRIIKTHFSSEVFINNKLIDGYGKCGMLEYAKKVFDKMPERNTFTWNSMINAYTVSRLIFEAEELFWLMPDPDQCSWNLMVSSFAQCELFDSSMEYFVRMHKEDFVLNEYAYGSGLRACAGLRDLRMGIQLHGSVAKSRYSSSVYMGSALIDMYSKTGNVDCARKVFNEMCERNVVSWNSLISCYEQNGPVKEALEVFVRMMEFGFKPDEKTLASVVSACASLCAIREGKEIHTRIVKSDKLRDDLIICNALVDMYAKFGKIAEARWIFDKMPIRSVVSHTCLVSGYARLASVKTARAMFMGMIERNVVSWNALIAGYTQNGDNEEALNLFLMLKREYVWPTHYTFGNLLNACANLADLKLGRQAHAHILKHGFRFQNGPEPDVFVGNGLIDMYMKCGSVEDGSCVFTKMVDRDWVSWNAIIVGYAQNGHAMEALETFKGMLVSGEKPDHVTMIGVLCACSHVGLVEEGRKYFYSMGTEYGLTPLKDHYTCMVDLLGKAGRLPEAKDLIESMPMPPDSVVWGSLLAACKIHREIELGKYVAEKLLEIDPTNSGPYVLLSNMYAEQGRWQDVKMVRKLMRQRGVVKQPGCSWIEIQSEVHVFMVKDRRHAQKKEIYLILNTLTKFMKLSGYVPNASHLDADEEQVMLGFSSSEEFEEPVIAAIAC</sequence>